<sequence length="60" mass="6869">MLGCYSRPLSYPYPFFKEIKRNPPVCDIDNEGMFSVLSIKEDKNGSIKSVISECFIKEFG</sequence>
<gene>
    <name evidence="1" type="ORF">GCM10010954_25640</name>
</gene>
<organism evidence="1 2">
    <name type="scientific">Halobacillus andaensis</name>
    <dbReference type="NCBI Taxonomy" id="1176239"/>
    <lineage>
        <taxon>Bacteria</taxon>
        <taxon>Bacillati</taxon>
        <taxon>Bacillota</taxon>
        <taxon>Bacilli</taxon>
        <taxon>Bacillales</taxon>
        <taxon>Bacillaceae</taxon>
        <taxon>Halobacillus</taxon>
    </lineage>
</organism>
<dbReference type="EMBL" id="BMEL01000003">
    <property type="protein sequence ID" value="GGF25617.1"/>
    <property type="molecule type" value="Genomic_DNA"/>
</dbReference>
<proteinExistence type="predicted"/>
<dbReference type="Proteomes" id="UP000660110">
    <property type="component" value="Unassembled WGS sequence"/>
</dbReference>
<comment type="caution">
    <text evidence="1">The sequence shown here is derived from an EMBL/GenBank/DDBJ whole genome shotgun (WGS) entry which is preliminary data.</text>
</comment>
<dbReference type="AlphaFoldDB" id="A0A917EWK4"/>
<evidence type="ECO:0000313" key="1">
    <source>
        <dbReference type="EMBL" id="GGF25617.1"/>
    </source>
</evidence>
<reference evidence="1" key="2">
    <citation type="submission" date="2020-09" db="EMBL/GenBank/DDBJ databases">
        <authorList>
            <person name="Sun Q."/>
            <person name="Zhou Y."/>
        </authorList>
    </citation>
    <scope>NUCLEOTIDE SEQUENCE</scope>
    <source>
        <strain evidence="1">CGMCC 1.12153</strain>
    </source>
</reference>
<reference evidence="1" key="1">
    <citation type="journal article" date="2014" name="Int. J. Syst. Evol. Microbiol.">
        <title>Complete genome sequence of Corynebacterium casei LMG S-19264T (=DSM 44701T), isolated from a smear-ripened cheese.</title>
        <authorList>
            <consortium name="US DOE Joint Genome Institute (JGI-PGF)"/>
            <person name="Walter F."/>
            <person name="Albersmeier A."/>
            <person name="Kalinowski J."/>
            <person name="Ruckert C."/>
        </authorList>
    </citation>
    <scope>NUCLEOTIDE SEQUENCE</scope>
    <source>
        <strain evidence="1">CGMCC 1.12153</strain>
    </source>
</reference>
<name>A0A917EWK4_HALAA</name>
<protein>
    <submittedName>
        <fullName evidence="1">Uncharacterized protein</fullName>
    </submittedName>
</protein>
<evidence type="ECO:0000313" key="2">
    <source>
        <dbReference type="Proteomes" id="UP000660110"/>
    </source>
</evidence>
<accession>A0A917EWK4</accession>
<keyword evidence="2" id="KW-1185">Reference proteome</keyword>